<keyword evidence="3" id="KW-1185">Reference proteome</keyword>
<dbReference type="EMBL" id="CM026424">
    <property type="protein sequence ID" value="KAG0578143.1"/>
    <property type="molecule type" value="Genomic_DNA"/>
</dbReference>
<accession>A0A8T0I6U3</accession>
<organism evidence="2 3">
    <name type="scientific">Ceratodon purpureus</name>
    <name type="common">Fire moss</name>
    <name type="synonym">Dicranum purpureum</name>
    <dbReference type="NCBI Taxonomy" id="3225"/>
    <lineage>
        <taxon>Eukaryota</taxon>
        <taxon>Viridiplantae</taxon>
        <taxon>Streptophyta</taxon>
        <taxon>Embryophyta</taxon>
        <taxon>Bryophyta</taxon>
        <taxon>Bryophytina</taxon>
        <taxon>Bryopsida</taxon>
        <taxon>Dicranidae</taxon>
        <taxon>Pseudoditrichales</taxon>
        <taxon>Ditrichaceae</taxon>
        <taxon>Ceratodon</taxon>
    </lineage>
</organism>
<keyword evidence="1" id="KW-1133">Transmembrane helix</keyword>
<name>A0A8T0I6U3_CERPU</name>
<sequence length="121" mass="13455">MRMDGLRLCRCAAVPLWAWVFACALWVLSGCWFFHFSFLSLGVEIPGLVGWESRFSLCAIMQWWGGVEWSGVVWTAIVAAAAAVRVASSSRGLLSGMNFCSGQWGFCYLLLLLSKDQTSYQ</sequence>
<feature type="transmembrane region" description="Helical" evidence="1">
    <location>
        <begin position="63"/>
        <end position="87"/>
    </location>
</feature>
<feature type="transmembrane region" description="Helical" evidence="1">
    <location>
        <begin position="7"/>
        <end position="27"/>
    </location>
</feature>
<keyword evidence="1" id="KW-0812">Transmembrane</keyword>
<gene>
    <name evidence="2" type="ORF">KC19_4G001200</name>
</gene>
<comment type="caution">
    <text evidence="2">The sequence shown here is derived from an EMBL/GenBank/DDBJ whole genome shotgun (WGS) entry which is preliminary data.</text>
</comment>
<reference evidence="2" key="1">
    <citation type="submission" date="2020-06" db="EMBL/GenBank/DDBJ databases">
        <title>WGS assembly of Ceratodon purpureus strain R40.</title>
        <authorList>
            <person name="Carey S.B."/>
            <person name="Jenkins J."/>
            <person name="Shu S."/>
            <person name="Lovell J.T."/>
            <person name="Sreedasyam A."/>
            <person name="Maumus F."/>
            <person name="Tiley G.P."/>
            <person name="Fernandez-Pozo N."/>
            <person name="Barry K."/>
            <person name="Chen C."/>
            <person name="Wang M."/>
            <person name="Lipzen A."/>
            <person name="Daum C."/>
            <person name="Saski C.A."/>
            <person name="Payton A.C."/>
            <person name="Mcbreen J.C."/>
            <person name="Conrad R.E."/>
            <person name="Kollar L.M."/>
            <person name="Olsson S."/>
            <person name="Huttunen S."/>
            <person name="Landis J.B."/>
            <person name="Wickett N.J."/>
            <person name="Johnson M.G."/>
            <person name="Rensing S.A."/>
            <person name="Grimwood J."/>
            <person name="Schmutz J."/>
            <person name="Mcdaniel S.F."/>
        </authorList>
    </citation>
    <scope>NUCLEOTIDE SEQUENCE</scope>
    <source>
        <strain evidence="2">R40</strain>
    </source>
</reference>
<evidence type="ECO:0000313" key="3">
    <source>
        <dbReference type="Proteomes" id="UP000822688"/>
    </source>
</evidence>
<feature type="transmembrane region" description="Helical" evidence="1">
    <location>
        <begin position="93"/>
        <end position="113"/>
    </location>
</feature>
<dbReference type="Proteomes" id="UP000822688">
    <property type="component" value="Chromosome 4"/>
</dbReference>
<protein>
    <submittedName>
        <fullName evidence="2">Uncharacterized protein</fullName>
    </submittedName>
</protein>
<evidence type="ECO:0000256" key="1">
    <source>
        <dbReference type="SAM" id="Phobius"/>
    </source>
</evidence>
<evidence type="ECO:0000313" key="2">
    <source>
        <dbReference type="EMBL" id="KAG0578143.1"/>
    </source>
</evidence>
<dbReference type="PROSITE" id="PS51257">
    <property type="entry name" value="PROKAR_LIPOPROTEIN"/>
    <property type="match status" value="1"/>
</dbReference>
<proteinExistence type="predicted"/>
<dbReference type="AlphaFoldDB" id="A0A8T0I6U3"/>
<keyword evidence="1" id="KW-0472">Membrane</keyword>